<comment type="caution">
    <text evidence="1">The sequence shown here is derived from an EMBL/GenBank/DDBJ whole genome shotgun (WGS) entry which is preliminary data.</text>
</comment>
<dbReference type="RefSeq" id="WP_166379927.1">
    <property type="nucleotide sequence ID" value="NZ_BAAATT010000005.1"/>
</dbReference>
<keyword evidence="2" id="KW-1185">Reference proteome</keyword>
<dbReference type="EMBL" id="BONJ01000020">
    <property type="protein sequence ID" value="GIG15523.1"/>
    <property type="molecule type" value="Genomic_DNA"/>
</dbReference>
<accession>A0A8J3LCA7</accession>
<name>A0A8J3LCA7_9ACTN</name>
<organism evidence="1 2">
    <name type="scientific">Catellatospora methionotrophica</name>
    <dbReference type="NCBI Taxonomy" id="121620"/>
    <lineage>
        <taxon>Bacteria</taxon>
        <taxon>Bacillati</taxon>
        <taxon>Actinomycetota</taxon>
        <taxon>Actinomycetes</taxon>
        <taxon>Micromonosporales</taxon>
        <taxon>Micromonosporaceae</taxon>
        <taxon>Catellatospora</taxon>
    </lineage>
</organism>
<dbReference type="AlphaFoldDB" id="A0A8J3LCA7"/>
<protein>
    <submittedName>
        <fullName evidence="1">Uncharacterized protein</fullName>
    </submittedName>
</protein>
<proteinExistence type="predicted"/>
<gene>
    <name evidence="1" type="ORF">Cme02nite_38550</name>
</gene>
<sequence>MNRLQTLGADFAPLVVDAMRTATKAREQHHAACDLLTQALPHVPAELGLVIRRHLGDAS</sequence>
<evidence type="ECO:0000313" key="1">
    <source>
        <dbReference type="EMBL" id="GIG15523.1"/>
    </source>
</evidence>
<dbReference type="Proteomes" id="UP000660339">
    <property type="component" value="Unassembled WGS sequence"/>
</dbReference>
<evidence type="ECO:0000313" key="2">
    <source>
        <dbReference type="Proteomes" id="UP000660339"/>
    </source>
</evidence>
<reference evidence="1" key="1">
    <citation type="submission" date="2021-01" db="EMBL/GenBank/DDBJ databases">
        <title>Whole genome shotgun sequence of Catellatospora methionotrophica NBRC 14553.</title>
        <authorList>
            <person name="Komaki H."/>
            <person name="Tamura T."/>
        </authorList>
    </citation>
    <scope>NUCLEOTIDE SEQUENCE</scope>
    <source>
        <strain evidence="1">NBRC 14553</strain>
    </source>
</reference>